<evidence type="ECO:0000313" key="2">
    <source>
        <dbReference type="Proteomes" id="UP000199377"/>
    </source>
</evidence>
<sequence>MSRNEQYRKVKAIVRQLGCRDSLYAIWAYSQWLQVDDFQFPGDIQVHRSLIDAQLPQAILSEFALEQIAREAILHADILPRRGRTLRQWDTLADIVNGLRALEGEIYSEFQIGKQIHLELMRIAHRQFVWQQFRFQPAPVIRYYKLYNTPLLEGYTQAATGLTLKELYTIGMLYTGHFLDAPRISRTLNIQIPGLTQDHFERFLAFTSLRRNDLAGRLRAEHALDQGFGYRYSSLREFPMVGMSHRGQDELACPIPMLLYWRFMTGLYYTLKDIEGFFTEFGSSFQRYVGEVLNARVTSAERAVLAEEKYLVGKNQKHTVDWIVQQGEEAALFIECKTKRMTWASKAEIADLSALQKDLDTLAAAVVQVYKTIVDYRAGSYPQLPFMEGRQVFPMVVTLEDWYLFGSEMPARLNALVRTRMSEANLSEAWLHEMPYAILSVDELERAARYFSDVDLPALVLGRARSNDYSRWGFASYCSEVHGKNRPVLPPLFEEEFDALFSKLAT</sequence>
<proteinExistence type="predicted"/>
<dbReference type="Proteomes" id="UP000199377">
    <property type="component" value="Unassembled WGS sequence"/>
</dbReference>
<reference evidence="1 2" key="1">
    <citation type="submission" date="2016-10" db="EMBL/GenBank/DDBJ databases">
        <authorList>
            <person name="de Groot N.N."/>
        </authorList>
    </citation>
    <scope>NUCLEOTIDE SEQUENCE [LARGE SCALE GENOMIC DNA]</scope>
    <source>
        <strain evidence="1 2">CGMCC 1.11030</strain>
    </source>
</reference>
<dbReference type="AlphaFoldDB" id="A0A1I3DTD9"/>
<dbReference type="EMBL" id="FOQH01000003">
    <property type="protein sequence ID" value="SFH89994.1"/>
    <property type="molecule type" value="Genomic_DNA"/>
</dbReference>
<dbReference type="RefSeq" id="WP_092858819.1">
    <property type="nucleotide sequence ID" value="NZ_FOQH01000003.1"/>
</dbReference>
<keyword evidence="2" id="KW-1185">Reference proteome</keyword>
<protein>
    <submittedName>
        <fullName evidence="1">Uncharacterized protein</fullName>
    </submittedName>
</protein>
<name>A0A1I3DTD9_9RHOB</name>
<accession>A0A1I3DTD9</accession>
<evidence type="ECO:0000313" key="1">
    <source>
        <dbReference type="EMBL" id="SFH89994.1"/>
    </source>
</evidence>
<gene>
    <name evidence="1" type="ORF">SAMN05216258_1032</name>
</gene>
<dbReference type="OrthoDB" id="8114910at2"/>
<organism evidence="1 2">
    <name type="scientific">Albimonas pacifica</name>
    <dbReference type="NCBI Taxonomy" id="1114924"/>
    <lineage>
        <taxon>Bacteria</taxon>
        <taxon>Pseudomonadati</taxon>
        <taxon>Pseudomonadota</taxon>
        <taxon>Alphaproteobacteria</taxon>
        <taxon>Rhodobacterales</taxon>
        <taxon>Paracoccaceae</taxon>
        <taxon>Albimonas</taxon>
    </lineage>
</organism>